<name>A0ACC7S3Z5_DOLFA</name>
<dbReference type="Proteomes" id="UP001517388">
    <property type="component" value="Unassembled WGS sequence"/>
</dbReference>
<keyword evidence="2" id="KW-1185">Reference proteome</keyword>
<protein>
    <submittedName>
        <fullName evidence="1">Uncharacterized protein</fullName>
    </submittedName>
</protein>
<reference evidence="2" key="1">
    <citation type="journal article" date="2020" name="Toxins">
        <title>Phylogenomic Analysis of Secondary Metabolism in the Toxic Cyanobacterial Genera Anabaena, Dolichospermum and Aphanizomenon.</title>
        <authorList>
            <person name="Oesterholm J."/>
            <person name="Popin R.V."/>
            <person name="Fewer D.P."/>
            <person name="Sivonen K."/>
        </authorList>
    </citation>
    <scope>NUCLEOTIDE SEQUENCE [LARGE SCALE GENOMIC DNA]</scope>
    <source>
        <strain evidence="2">UHCC 0037</strain>
    </source>
</reference>
<organism evidence="1 2">
    <name type="scientific">Dolichospermum flos-aquae UHCC 0037</name>
    <dbReference type="NCBI Taxonomy" id="2590026"/>
    <lineage>
        <taxon>Bacteria</taxon>
        <taxon>Bacillati</taxon>
        <taxon>Cyanobacteriota</taxon>
        <taxon>Cyanophyceae</taxon>
        <taxon>Nostocales</taxon>
        <taxon>Aphanizomenonaceae</taxon>
        <taxon>Dolichospermum</taxon>
    </lineage>
</organism>
<accession>A0ACC7S3Z5</accession>
<evidence type="ECO:0000313" key="2">
    <source>
        <dbReference type="Proteomes" id="UP001517388"/>
    </source>
</evidence>
<dbReference type="EMBL" id="VILF01000001">
    <property type="protein sequence ID" value="MTJ42529.1"/>
    <property type="molecule type" value="Genomic_DNA"/>
</dbReference>
<proteinExistence type="predicted"/>
<comment type="caution">
    <text evidence="1">The sequence shown here is derived from an EMBL/GenBank/DDBJ whole genome shotgun (WGS) entry which is preliminary data.</text>
</comment>
<sequence>MVITNIQLDPKMRSLFTNIRLMRVKNIVVLSGFPEFSRTIIPESSTVLQGFQHLIHISRNIYQAQAQRYCQG</sequence>
<gene>
    <name evidence="1" type="ORF">FJR39_04515</name>
</gene>
<evidence type="ECO:0000313" key="1">
    <source>
        <dbReference type="EMBL" id="MTJ42529.1"/>
    </source>
</evidence>